<dbReference type="PANTHER" id="PTHR37690:SF1">
    <property type="entry name" value="CHORISMATE DEHYDRATASE"/>
    <property type="match status" value="1"/>
</dbReference>
<comment type="caution">
    <text evidence="5">The sequence shown here is derived from an EMBL/GenBank/DDBJ whole genome shotgun (WGS) entry which is preliminary data.</text>
</comment>
<dbReference type="InterPro" id="IPR030868">
    <property type="entry name" value="MqnA"/>
</dbReference>
<comment type="similarity">
    <text evidence="4">Belongs to the MqnA/MqnD family. MqnA subfamily.</text>
</comment>
<dbReference type="AlphaFoldDB" id="A0A9D7XEK9"/>
<comment type="function">
    <text evidence="4">Catalyzes the dehydration of chorismate into 3-[(1-carboxyvinyl)oxy]benzoate, a step in the biosynthesis of menaquinone (MK, vitamin K2).</text>
</comment>
<comment type="pathway">
    <text evidence="1 4">Quinol/quinone metabolism; menaquinone biosynthesis.</text>
</comment>
<proteinExistence type="inferred from homology"/>
<evidence type="ECO:0000256" key="3">
    <source>
        <dbReference type="ARBA" id="ARBA00023239"/>
    </source>
</evidence>
<gene>
    <name evidence="4" type="primary">mqnA</name>
    <name evidence="5" type="ORF">IPO85_17190</name>
</gene>
<reference evidence="5 6" key="1">
    <citation type="submission" date="2020-10" db="EMBL/GenBank/DDBJ databases">
        <title>Connecting structure to function with the recovery of over 1000 high-quality activated sludge metagenome-assembled genomes encoding full-length rRNA genes using long-read sequencing.</title>
        <authorList>
            <person name="Singleton C.M."/>
            <person name="Petriglieri F."/>
            <person name="Kristensen J.M."/>
            <person name="Kirkegaard R.H."/>
            <person name="Michaelsen T.Y."/>
            <person name="Andersen M.H."/>
            <person name="Karst S.M."/>
            <person name="Dueholm M.S."/>
            <person name="Nielsen P.H."/>
            <person name="Albertsen M."/>
        </authorList>
    </citation>
    <scope>NUCLEOTIDE SEQUENCE [LARGE SCALE GENOMIC DNA]</scope>
    <source>
        <strain evidence="5">Ribe_18-Q3-R11-54_BAT3C.373</strain>
    </source>
</reference>
<keyword evidence="3 4" id="KW-0456">Lyase</keyword>
<accession>A0A9D7XEK9</accession>
<dbReference type="GO" id="GO:0009234">
    <property type="term" value="P:menaquinone biosynthetic process"/>
    <property type="evidence" value="ECO:0007669"/>
    <property type="project" value="UniProtKB-UniRule"/>
</dbReference>
<comment type="catalytic activity">
    <reaction evidence="4">
        <text>chorismate = 3-[(1-carboxyvinyl)-oxy]benzoate + H2O</text>
        <dbReference type="Rhea" id="RHEA:40051"/>
        <dbReference type="ChEBI" id="CHEBI:15377"/>
        <dbReference type="ChEBI" id="CHEBI:29748"/>
        <dbReference type="ChEBI" id="CHEBI:76981"/>
        <dbReference type="EC" id="4.2.1.151"/>
    </reaction>
</comment>
<evidence type="ECO:0000256" key="2">
    <source>
        <dbReference type="ARBA" id="ARBA00022428"/>
    </source>
</evidence>
<dbReference type="InterPro" id="IPR003773">
    <property type="entry name" value="Menaquinone_biosynth"/>
</dbReference>
<dbReference type="Pfam" id="PF02621">
    <property type="entry name" value="VitK2_biosynth"/>
    <property type="match status" value="1"/>
</dbReference>
<keyword evidence="2 4" id="KW-0474">Menaquinone biosynthesis</keyword>
<evidence type="ECO:0000256" key="4">
    <source>
        <dbReference type="HAMAP-Rule" id="MF_00995"/>
    </source>
</evidence>
<dbReference type="EC" id="4.2.1.151" evidence="4"/>
<organism evidence="5 6">
    <name type="scientific">Candidatus Defluviibacterium haderslevense</name>
    <dbReference type="NCBI Taxonomy" id="2981993"/>
    <lineage>
        <taxon>Bacteria</taxon>
        <taxon>Pseudomonadati</taxon>
        <taxon>Bacteroidota</taxon>
        <taxon>Saprospiria</taxon>
        <taxon>Saprospirales</taxon>
        <taxon>Saprospiraceae</taxon>
        <taxon>Candidatus Defluviibacterium</taxon>
    </lineage>
</organism>
<evidence type="ECO:0000313" key="5">
    <source>
        <dbReference type="EMBL" id="MBK9719214.1"/>
    </source>
</evidence>
<dbReference type="EMBL" id="JADKFW010000017">
    <property type="protein sequence ID" value="MBK9719214.1"/>
    <property type="molecule type" value="Genomic_DNA"/>
</dbReference>
<dbReference type="HAMAP" id="MF_00995">
    <property type="entry name" value="MqnA"/>
    <property type="match status" value="1"/>
</dbReference>
<protein>
    <recommendedName>
        <fullName evidence="4">Chorismate dehydratase</fullName>
        <ecNumber evidence="4">4.2.1.151</ecNumber>
    </recommendedName>
    <alternativeName>
        <fullName evidence="4">Menaquinone biosynthetic enzyme MqnA</fullName>
    </alternativeName>
</protein>
<dbReference type="SUPFAM" id="SSF53850">
    <property type="entry name" value="Periplasmic binding protein-like II"/>
    <property type="match status" value="1"/>
</dbReference>
<name>A0A9D7XEK9_9BACT</name>
<dbReference type="Proteomes" id="UP000808349">
    <property type="component" value="Unassembled WGS sequence"/>
</dbReference>
<dbReference type="CDD" id="cd13634">
    <property type="entry name" value="PBP2_Sco4506"/>
    <property type="match status" value="1"/>
</dbReference>
<dbReference type="PANTHER" id="PTHR37690">
    <property type="entry name" value="CHORISMATE DEHYDRATASE"/>
    <property type="match status" value="1"/>
</dbReference>
<evidence type="ECO:0000313" key="6">
    <source>
        <dbReference type="Proteomes" id="UP000808349"/>
    </source>
</evidence>
<evidence type="ECO:0000256" key="1">
    <source>
        <dbReference type="ARBA" id="ARBA00004863"/>
    </source>
</evidence>
<dbReference type="GO" id="GO:0016836">
    <property type="term" value="F:hydro-lyase activity"/>
    <property type="evidence" value="ECO:0007669"/>
    <property type="project" value="UniProtKB-UniRule"/>
</dbReference>
<dbReference type="Gene3D" id="3.40.190.10">
    <property type="entry name" value="Periplasmic binding protein-like II"/>
    <property type="match status" value="2"/>
</dbReference>
<sequence>MVKIIAVEYLNTLPFIHGLKESALWNQIQLITGTPQECAQALMNETVDIALLPIGAISQFKNLSLISDYCIGCDGPVRTVAIYSNKEFREIKSIKEDASSRTSNLLLSTLNRIFWKEQAIEIIPASESSIEADAYLIIGDQSFVAETQFKHQYDLGEIWKNLTGRPFTFAVWASRNKINSELEERINHIFKLSIEHIESFIKTLDLKQFPPKLDAYFSEHISYHFDQAKKDSLHYFCELNQVDLSSIIGKSEL</sequence>